<proteinExistence type="predicted"/>
<gene>
    <name evidence="1" type="ORF">FWK35_00031926</name>
</gene>
<accession>A0A6G0VT60</accession>
<keyword evidence="2" id="KW-1185">Reference proteome</keyword>
<dbReference type="Proteomes" id="UP000478052">
    <property type="component" value="Unassembled WGS sequence"/>
</dbReference>
<evidence type="ECO:0000313" key="1">
    <source>
        <dbReference type="EMBL" id="KAF0708769.1"/>
    </source>
</evidence>
<organism evidence="1 2">
    <name type="scientific">Aphis craccivora</name>
    <name type="common">Cowpea aphid</name>
    <dbReference type="NCBI Taxonomy" id="307492"/>
    <lineage>
        <taxon>Eukaryota</taxon>
        <taxon>Metazoa</taxon>
        <taxon>Ecdysozoa</taxon>
        <taxon>Arthropoda</taxon>
        <taxon>Hexapoda</taxon>
        <taxon>Insecta</taxon>
        <taxon>Pterygota</taxon>
        <taxon>Neoptera</taxon>
        <taxon>Paraneoptera</taxon>
        <taxon>Hemiptera</taxon>
        <taxon>Sternorrhyncha</taxon>
        <taxon>Aphidomorpha</taxon>
        <taxon>Aphidoidea</taxon>
        <taxon>Aphididae</taxon>
        <taxon>Aphidini</taxon>
        <taxon>Aphis</taxon>
        <taxon>Aphis</taxon>
    </lineage>
</organism>
<dbReference type="EMBL" id="VUJU01012090">
    <property type="protein sequence ID" value="KAF0708769.1"/>
    <property type="molecule type" value="Genomic_DNA"/>
</dbReference>
<comment type="caution">
    <text evidence="1">The sequence shown here is derived from an EMBL/GenBank/DDBJ whole genome shotgun (WGS) entry which is preliminary data.</text>
</comment>
<sequence length="62" mass="7011">MDSDYRMLPDLNRTVPVFIGHEPSCTAEDWLSTVDALAGINNWPVPYRLQFVKSNMANAVRS</sequence>
<protein>
    <submittedName>
        <fullName evidence="1">CCHC-type domain-containing protein</fullName>
    </submittedName>
</protein>
<dbReference type="OrthoDB" id="6503602at2759"/>
<dbReference type="AlphaFoldDB" id="A0A6G0VT60"/>
<name>A0A6G0VT60_APHCR</name>
<evidence type="ECO:0000313" key="2">
    <source>
        <dbReference type="Proteomes" id="UP000478052"/>
    </source>
</evidence>
<reference evidence="1 2" key="1">
    <citation type="submission" date="2019-08" db="EMBL/GenBank/DDBJ databases">
        <title>Whole genome of Aphis craccivora.</title>
        <authorList>
            <person name="Voronova N.V."/>
            <person name="Shulinski R.S."/>
            <person name="Bandarenka Y.V."/>
            <person name="Zhorov D.G."/>
            <person name="Warner D."/>
        </authorList>
    </citation>
    <scope>NUCLEOTIDE SEQUENCE [LARGE SCALE GENOMIC DNA]</scope>
    <source>
        <strain evidence="1">180601</strain>
        <tissue evidence="1">Whole Body</tissue>
    </source>
</reference>